<proteinExistence type="predicted"/>
<sequence>MKQILTIVFMVLLVNNLFAQQANLDKITSEAYGRQYPLFVGVNETTILIFPCKIAAGGVDIGSTELIASTITSVDNILRIKAATENMAPTNLTVVTTDGKIYSFYTRFSPYPDNRPIDLGKQINTENAQIKLKGRKIHDGQIQQYADSIINLKTFLKQNKIQSFGVQFSLKGIYTKEDVLFFRLDLKNKSPLNFTADFMRFYIRDQKRLKRTADQEQELQPLRIFPENTISVNARNVQTIIVAFKRFTIADHKNMVIQIFEKNGDRHLQLKIKGKVLMQTSKL</sequence>
<dbReference type="InterPro" id="IPR022298">
    <property type="entry name" value="Conjug_transposon_TraN"/>
</dbReference>
<dbReference type="KEGG" id="arac:E0W69_009755"/>
<dbReference type="OrthoDB" id="1038500at2"/>
<feature type="signal peptide" evidence="1">
    <location>
        <begin position="1"/>
        <end position="19"/>
    </location>
</feature>
<gene>
    <name evidence="2" type="primary">traN</name>
    <name evidence="2" type="ORF">E0W69_009755</name>
</gene>
<dbReference type="AlphaFoldDB" id="A0A5P2G456"/>
<dbReference type="RefSeq" id="WP_131329877.1">
    <property type="nucleotide sequence ID" value="NZ_CP044016.1"/>
</dbReference>
<reference evidence="2 3" key="1">
    <citation type="submission" date="2019-09" db="EMBL/GenBank/DDBJ databases">
        <title>Complete genome sequence of Arachidicoccus sp. B3-10 isolated from apple orchard soil.</title>
        <authorList>
            <person name="Kim H.S."/>
            <person name="Han K.-I."/>
            <person name="Suh M.K."/>
            <person name="Lee K.C."/>
            <person name="Eom M.K."/>
            <person name="Kim J.-S."/>
            <person name="Kang S.W."/>
            <person name="Sin Y."/>
            <person name="Lee J.-S."/>
        </authorList>
    </citation>
    <scope>NUCLEOTIDE SEQUENCE [LARGE SCALE GENOMIC DNA]</scope>
    <source>
        <strain evidence="2 3">B3-10</strain>
    </source>
</reference>
<keyword evidence="1" id="KW-0732">Signal</keyword>
<dbReference type="Proteomes" id="UP000292424">
    <property type="component" value="Chromosome"/>
</dbReference>
<dbReference type="Pfam" id="PF13595">
    <property type="entry name" value="DUF4138"/>
    <property type="match status" value="1"/>
</dbReference>
<evidence type="ECO:0000313" key="2">
    <source>
        <dbReference type="EMBL" id="QES88929.1"/>
    </source>
</evidence>
<dbReference type="NCBIfam" id="TIGR03780">
    <property type="entry name" value="Bac_Flav_CT_N"/>
    <property type="match status" value="1"/>
</dbReference>
<evidence type="ECO:0000313" key="3">
    <source>
        <dbReference type="Proteomes" id="UP000292424"/>
    </source>
</evidence>
<dbReference type="EMBL" id="CP044016">
    <property type="protein sequence ID" value="QES88929.1"/>
    <property type="molecule type" value="Genomic_DNA"/>
</dbReference>
<accession>A0A5P2G456</accession>
<keyword evidence="3" id="KW-1185">Reference proteome</keyword>
<feature type="chain" id="PRO_5024425293" evidence="1">
    <location>
        <begin position="20"/>
        <end position="283"/>
    </location>
</feature>
<evidence type="ECO:0000256" key="1">
    <source>
        <dbReference type="SAM" id="SignalP"/>
    </source>
</evidence>
<name>A0A5P2G456_9BACT</name>
<organism evidence="2 3">
    <name type="scientific">Rhizosphaericola mali</name>
    <dbReference type="NCBI Taxonomy" id="2545455"/>
    <lineage>
        <taxon>Bacteria</taxon>
        <taxon>Pseudomonadati</taxon>
        <taxon>Bacteroidota</taxon>
        <taxon>Chitinophagia</taxon>
        <taxon>Chitinophagales</taxon>
        <taxon>Chitinophagaceae</taxon>
        <taxon>Rhizosphaericola</taxon>
    </lineage>
</organism>
<protein>
    <submittedName>
        <fullName evidence="2">Conjugative transposon protein TraN</fullName>
    </submittedName>
</protein>